<dbReference type="PANTHER" id="PTHR28242">
    <property type="entry name" value="PHOSPHORELAY INTERMEDIATE PROTEIN YPD1"/>
    <property type="match status" value="1"/>
</dbReference>
<comment type="function">
    <text evidence="4">Functions as a two-component phosphorelay mediators between cytokinin sensor histidine kinases and response regulators (B-type ARRs). Plays an important role in propagating cytokinin signal transduction.</text>
</comment>
<dbReference type="InterPro" id="IPR045871">
    <property type="entry name" value="AHP1-5/YPD1"/>
</dbReference>
<name>A0AAV8ERN4_9POAL</name>
<evidence type="ECO:0000256" key="2">
    <source>
        <dbReference type="ARBA" id="ARBA00023012"/>
    </source>
</evidence>
<dbReference type="GO" id="GO:0009927">
    <property type="term" value="F:histidine phosphotransfer kinase activity"/>
    <property type="evidence" value="ECO:0007669"/>
    <property type="project" value="UniProtKB-UniRule"/>
</dbReference>
<dbReference type="GO" id="GO:0005634">
    <property type="term" value="C:nucleus"/>
    <property type="evidence" value="ECO:0007669"/>
    <property type="project" value="UniProtKB-SubCell"/>
</dbReference>
<evidence type="ECO:0000256" key="4">
    <source>
        <dbReference type="RuleBase" id="RU369004"/>
    </source>
</evidence>
<comment type="domain">
    <text evidence="4">Histidine-containing phosphotransfer domain (HPt) contains an active histidine that mediates the phosphotransfer.</text>
</comment>
<keyword evidence="7" id="KW-1185">Reference proteome</keyword>
<accession>A0AAV8ERN4</accession>
<keyword evidence="3" id="KW-0597">Phosphoprotein</keyword>
<evidence type="ECO:0000313" key="6">
    <source>
        <dbReference type="EMBL" id="KAJ4782190.1"/>
    </source>
</evidence>
<evidence type="ECO:0000256" key="3">
    <source>
        <dbReference type="PROSITE-ProRule" id="PRU00110"/>
    </source>
</evidence>
<feature type="modified residue" description="Phosphohistidine" evidence="3">
    <location>
        <position position="87"/>
    </location>
</feature>
<reference evidence="6" key="1">
    <citation type="submission" date="2022-08" db="EMBL/GenBank/DDBJ databases">
        <authorList>
            <person name="Marques A."/>
        </authorList>
    </citation>
    <scope>NUCLEOTIDE SEQUENCE</scope>
    <source>
        <strain evidence="6">RhyPub2mFocal</strain>
        <tissue evidence="6">Leaves</tissue>
    </source>
</reference>
<dbReference type="PROSITE" id="PS50894">
    <property type="entry name" value="HPT"/>
    <property type="match status" value="1"/>
</dbReference>
<dbReference type="GO" id="GO:0005829">
    <property type="term" value="C:cytosol"/>
    <property type="evidence" value="ECO:0007669"/>
    <property type="project" value="UniProtKB-SubCell"/>
</dbReference>
<dbReference type="GO" id="GO:0009736">
    <property type="term" value="P:cytokinin-activated signaling pathway"/>
    <property type="evidence" value="ECO:0007669"/>
    <property type="project" value="UniProtKB-KW"/>
</dbReference>
<organism evidence="6 7">
    <name type="scientific">Rhynchospora pubera</name>
    <dbReference type="NCBI Taxonomy" id="906938"/>
    <lineage>
        <taxon>Eukaryota</taxon>
        <taxon>Viridiplantae</taxon>
        <taxon>Streptophyta</taxon>
        <taxon>Embryophyta</taxon>
        <taxon>Tracheophyta</taxon>
        <taxon>Spermatophyta</taxon>
        <taxon>Magnoliopsida</taxon>
        <taxon>Liliopsida</taxon>
        <taxon>Poales</taxon>
        <taxon>Cyperaceae</taxon>
        <taxon>Cyperoideae</taxon>
        <taxon>Rhynchosporeae</taxon>
        <taxon>Rhynchospora</taxon>
    </lineage>
</organism>
<dbReference type="Gene3D" id="1.20.120.160">
    <property type="entry name" value="HPT domain"/>
    <property type="match status" value="1"/>
</dbReference>
<dbReference type="SUPFAM" id="SSF47226">
    <property type="entry name" value="Histidine-containing phosphotransfer domain, HPT domain"/>
    <property type="match status" value="1"/>
</dbReference>
<dbReference type="GO" id="GO:0043424">
    <property type="term" value="F:protein histidine kinase binding"/>
    <property type="evidence" value="ECO:0007669"/>
    <property type="project" value="UniProtKB-UniRule"/>
</dbReference>
<dbReference type="Proteomes" id="UP001140206">
    <property type="component" value="Chromosome 3"/>
</dbReference>
<dbReference type="EMBL" id="JAMFTS010000003">
    <property type="protein sequence ID" value="KAJ4782190.1"/>
    <property type="molecule type" value="Genomic_DNA"/>
</dbReference>
<dbReference type="Pfam" id="PF01627">
    <property type="entry name" value="Hpt"/>
    <property type="match status" value="1"/>
</dbReference>
<comment type="subcellular location">
    <subcellularLocation>
        <location evidence="4">Cytoplasm</location>
        <location evidence="4">Cytosol</location>
    </subcellularLocation>
    <subcellularLocation>
        <location evidence="4">Nucleus</location>
    </subcellularLocation>
</comment>
<proteinExistence type="predicted"/>
<sequence length="156" mass="17419">MAPRTPTLAELLERHNYILQTTLLHEGLLNYSSYQVLKEGGPNNLSLAHESVTDFFKIAGEAIDEMRKILSKKSGVIDQNNMAIQLHLIKGSSDYIGTTKVSSACKAVRDAYTANDKERCRTCIKELKSELGYVKPRMEALMECEKNIMVAAGRII</sequence>
<keyword evidence="2 4" id="KW-0902">Two-component regulatory system</keyword>
<dbReference type="PANTHER" id="PTHR28242:SF52">
    <property type="entry name" value="PHOSPHORELAY INTERMEDIATE PROTEIN YPD1"/>
    <property type="match status" value="1"/>
</dbReference>
<dbReference type="InterPro" id="IPR008207">
    <property type="entry name" value="Sig_transdc_His_kin_Hpt_dom"/>
</dbReference>
<evidence type="ECO:0000313" key="7">
    <source>
        <dbReference type="Proteomes" id="UP001140206"/>
    </source>
</evidence>
<gene>
    <name evidence="6" type="ORF">LUZ62_066447</name>
</gene>
<protein>
    <recommendedName>
        <fullName evidence="4">Histidine-containing phosphotransfer protein</fullName>
    </recommendedName>
</protein>
<evidence type="ECO:0000256" key="1">
    <source>
        <dbReference type="ARBA" id="ARBA00022864"/>
    </source>
</evidence>
<feature type="domain" description="HPt" evidence="5">
    <location>
        <begin position="48"/>
        <end position="141"/>
    </location>
</feature>
<dbReference type="InterPro" id="IPR036641">
    <property type="entry name" value="HPT_dom_sf"/>
</dbReference>
<dbReference type="GO" id="GO:0000160">
    <property type="term" value="P:phosphorelay signal transduction system"/>
    <property type="evidence" value="ECO:0007669"/>
    <property type="project" value="UniProtKB-UniRule"/>
</dbReference>
<comment type="caution">
    <text evidence="6">The sequence shown here is derived from an EMBL/GenBank/DDBJ whole genome shotgun (WGS) entry which is preliminary data.</text>
</comment>
<evidence type="ECO:0000259" key="5">
    <source>
        <dbReference type="PROSITE" id="PS50894"/>
    </source>
</evidence>
<dbReference type="AlphaFoldDB" id="A0AAV8ERN4"/>
<keyword evidence="1 4" id="KW-0932">Cytokinin signaling pathway</keyword>